<dbReference type="GO" id="GO:0005975">
    <property type="term" value="P:carbohydrate metabolic process"/>
    <property type="evidence" value="ECO:0007669"/>
    <property type="project" value="InterPro"/>
</dbReference>
<evidence type="ECO:0000256" key="4">
    <source>
        <dbReference type="ARBA" id="ARBA00020295"/>
    </source>
</evidence>
<dbReference type="GO" id="GO:0004134">
    <property type="term" value="F:4-alpha-glucanotransferase activity"/>
    <property type="evidence" value="ECO:0007669"/>
    <property type="project" value="UniProtKB-EC"/>
</dbReference>
<dbReference type="EMBL" id="JACIEJ010000006">
    <property type="protein sequence ID" value="MBB3986508.1"/>
    <property type="molecule type" value="Genomic_DNA"/>
</dbReference>
<dbReference type="AlphaFoldDB" id="A0A7W6GTG6"/>
<dbReference type="PANTHER" id="PTHR32438">
    <property type="entry name" value="4-ALPHA-GLUCANOTRANSFERASE DPE1, CHLOROPLASTIC/AMYLOPLASTIC"/>
    <property type="match status" value="1"/>
</dbReference>
<dbReference type="InterPro" id="IPR003385">
    <property type="entry name" value="Glyco_hydro_77"/>
</dbReference>
<evidence type="ECO:0000256" key="5">
    <source>
        <dbReference type="ARBA" id="ARBA00022676"/>
    </source>
</evidence>
<dbReference type="EC" id="2.4.1.25" evidence="3"/>
<evidence type="ECO:0000256" key="9">
    <source>
        <dbReference type="ARBA" id="ARBA00031501"/>
    </source>
</evidence>
<comment type="similarity">
    <text evidence="2">Belongs to the disproportionating enzyme family.</text>
</comment>
<dbReference type="PANTHER" id="PTHR32438:SF5">
    <property type="entry name" value="4-ALPHA-GLUCANOTRANSFERASE DPE1, CHLOROPLASTIC_AMYLOPLASTIC"/>
    <property type="match status" value="1"/>
</dbReference>
<dbReference type="RefSeq" id="WP_183966940.1">
    <property type="nucleotide sequence ID" value="NZ_BAABBZ010000002.1"/>
</dbReference>
<comment type="catalytic activity">
    <reaction evidence="1">
        <text>Transfers a segment of a (1-&gt;4)-alpha-D-glucan to a new position in an acceptor, which may be glucose or a (1-&gt;4)-alpha-D-glucan.</text>
        <dbReference type="EC" id="2.4.1.25"/>
    </reaction>
</comment>
<dbReference type="Gene3D" id="3.20.20.80">
    <property type="entry name" value="Glycosidases"/>
    <property type="match status" value="1"/>
</dbReference>
<dbReference type="Pfam" id="PF02446">
    <property type="entry name" value="Glyco_hydro_77"/>
    <property type="match status" value="1"/>
</dbReference>
<evidence type="ECO:0000256" key="7">
    <source>
        <dbReference type="ARBA" id="ARBA00023277"/>
    </source>
</evidence>
<dbReference type="InterPro" id="IPR017853">
    <property type="entry name" value="GH"/>
</dbReference>
<keyword evidence="5 10" id="KW-0328">Glycosyltransferase</keyword>
<reference evidence="10 11" key="1">
    <citation type="submission" date="2020-08" db="EMBL/GenBank/DDBJ databases">
        <title>Genomic Encyclopedia of Type Strains, Phase IV (KMG-IV): sequencing the most valuable type-strain genomes for metagenomic binning, comparative biology and taxonomic classification.</title>
        <authorList>
            <person name="Goeker M."/>
        </authorList>
    </citation>
    <scope>NUCLEOTIDE SEQUENCE [LARGE SCALE GENOMIC DNA]</scope>
    <source>
        <strain evidence="10 11">DSM 102235</strain>
    </source>
</reference>
<keyword evidence="6 10" id="KW-0808">Transferase</keyword>
<evidence type="ECO:0000256" key="1">
    <source>
        <dbReference type="ARBA" id="ARBA00000439"/>
    </source>
</evidence>
<evidence type="ECO:0000256" key="3">
    <source>
        <dbReference type="ARBA" id="ARBA00012560"/>
    </source>
</evidence>
<evidence type="ECO:0000256" key="2">
    <source>
        <dbReference type="ARBA" id="ARBA00005684"/>
    </source>
</evidence>
<evidence type="ECO:0000313" key="11">
    <source>
        <dbReference type="Proteomes" id="UP000541426"/>
    </source>
</evidence>
<name>A0A7W6GTG6_9RHOB</name>
<keyword evidence="7" id="KW-0119">Carbohydrate metabolism</keyword>
<accession>A0A7W6GTG6</accession>
<proteinExistence type="inferred from homology"/>
<dbReference type="SUPFAM" id="SSF51445">
    <property type="entry name" value="(Trans)glycosidases"/>
    <property type="match status" value="1"/>
</dbReference>
<gene>
    <name evidence="10" type="ORF">GGQ68_002847</name>
</gene>
<dbReference type="Proteomes" id="UP000541426">
    <property type="component" value="Unassembled WGS sequence"/>
</dbReference>
<evidence type="ECO:0000313" key="10">
    <source>
        <dbReference type="EMBL" id="MBB3986508.1"/>
    </source>
</evidence>
<keyword evidence="11" id="KW-1185">Reference proteome</keyword>
<organism evidence="10 11">
    <name type="scientific">Sagittula marina</name>
    <dbReference type="NCBI Taxonomy" id="943940"/>
    <lineage>
        <taxon>Bacteria</taxon>
        <taxon>Pseudomonadati</taxon>
        <taxon>Pseudomonadota</taxon>
        <taxon>Alphaproteobacteria</taxon>
        <taxon>Rhodobacterales</taxon>
        <taxon>Roseobacteraceae</taxon>
        <taxon>Sagittula</taxon>
    </lineage>
</organism>
<protein>
    <recommendedName>
        <fullName evidence="4">4-alpha-glucanotransferase</fullName>
        <ecNumber evidence="3">2.4.1.25</ecNumber>
    </recommendedName>
    <alternativeName>
        <fullName evidence="8">Amylomaltase</fullName>
    </alternativeName>
    <alternativeName>
        <fullName evidence="9">Disproportionating enzyme</fullName>
    </alternativeName>
</protein>
<comment type="caution">
    <text evidence="10">The sequence shown here is derived from an EMBL/GenBank/DDBJ whole genome shotgun (WGS) entry which is preliminary data.</text>
</comment>
<evidence type="ECO:0000256" key="6">
    <source>
        <dbReference type="ARBA" id="ARBA00022679"/>
    </source>
</evidence>
<sequence length="640" mass="69686">MSETLRALANAYGIHPGFHDLGGQYRTAAPETLRALLVAMDVPAGTEPEVADALAAFTAAQDARHLPQETVLDEGTPCTLHCPQCEWVLLDETDAVKAEGRGIIALPPLPFGYYHLDARGSDWREEVFVLCRPARGAPLVSELIGAPRGWGVVGALYGLRSDDNGGVGSFADLATAAQQLGQVGAQFLGVNPIHAIGWTARHITSPYSPTHRGFLNIDHIALPGMGPTPEAELIDYDAFRSRHNAALEARFAQMEDGAPITGTQHGLEDFATFEALSERYGDDSRTWPADLRRPGAKARAAAGPRARFHAWAQTEAERQLDHAARTAQETMGLGLYLDLAVGPRPGGAEPWMNPDTIARGVSIGAPPDHLNPEGQSWNLAAHAPRQLAAARYRPLRQMLSDLMRRAGLVRIDHALGLTRSFWQPEDGSPGGYITQPFESLLAVIAIEARRAHCVVIGEDLGLVPDGFRETMNAAGLLSYAVWQYETHEDGTLLPPEALRPFALSCFGTHDTPSIAGFWHGTDIAWWHAMGWQSGEETRRRHDQRADQRHRLRGLCALPPDARQPQITAAIHNRLMQSPSCLTALQLDDLFGQVEAQNLPGTIDEHPNWQRRLPCSSDALATAPDLRDTLPDSALTHGQID</sequence>
<evidence type="ECO:0000256" key="8">
    <source>
        <dbReference type="ARBA" id="ARBA00031423"/>
    </source>
</evidence>